<evidence type="ECO:0000256" key="6">
    <source>
        <dbReference type="ARBA" id="ARBA00023136"/>
    </source>
</evidence>
<evidence type="ECO:0000313" key="10">
    <source>
        <dbReference type="EMBL" id="KRO70425.1"/>
    </source>
</evidence>
<dbReference type="PANTHER" id="PTHR43731">
    <property type="entry name" value="RHOMBOID PROTEASE"/>
    <property type="match status" value="1"/>
</dbReference>
<feature type="domain" description="Rhomboid protease N-terminal" evidence="9">
    <location>
        <begin position="1"/>
        <end position="63"/>
    </location>
</feature>
<dbReference type="AlphaFoldDB" id="A0A0R2S6E1"/>
<keyword evidence="6 7" id="KW-0472">Membrane</keyword>
<evidence type="ECO:0000313" key="11">
    <source>
        <dbReference type="Proteomes" id="UP000051934"/>
    </source>
</evidence>
<dbReference type="PANTHER" id="PTHR43731:SF14">
    <property type="entry name" value="PRESENILIN-ASSOCIATED RHOMBOID-LIKE PROTEIN, MITOCHONDRIAL"/>
    <property type="match status" value="1"/>
</dbReference>
<sequence>MKRVRAASVPLDFDLRPVIATLNRSGYQLQVSEESGEQVVWVHDEAQIAPIQRLIEAQARGELDSQDRVAAEKGVSVAQTLVMTMWRLGAFFRTCPLASVLAVLCLIVAGMSQLGRELRGFEWLFFPPVAFAGFSDLALQLFDLTLFLRALTPALLHFGEIHLVFNLLWLFYFGRQIERAQPWLLVAVVYAATALAGNVAQYYFSGSNAFGGLSGLIYGLVGYTWVLGVTVPSGQVKLRTSTFWVFVIALFGMALFASDSIASEAHAGGLIAGLIAGFFVALWQRSKPNSTPSH</sequence>
<dbReference type="Gene3D" id="1.20.1540.10">
    <property type="entry name" value="Rhomboid-like"/>
    <property type="match status" value="1"/>
</dbReference>
<evidence type="ECO:0000256" key="5">
    <source>
        <dbReference type="ARBA" id="ARBA00022989"/>
    </source>
</evidence>
<name>A0A0R2S6E1_9GAMM</name>
<comment type="caution">
    <text evidence="10">The sequence shown here is derived from an EMBL/GenBank/DDBJ whole genome shotgun (WGS) entry which is preliminary data.</text>
</comment>
<dbReference type="InterPro" id="IPR031976">
    <property type="entry name" value="NRho"/>
</dbReference>
<gene>
    <name evidence="10" type="ORF">ABR69_12720</name>
</gene>
<evidence type="ECO:0000259" key="8">
    <source>
        <dbReference type="Pfam" id="PF01694"/>
    </source>
</evidence>
<comment type="similarity">
    <text evidence="2">Belongs to the peptidase S54 family.</text>
</comment>
<evidence type="ECO:0000259" key="9">
    <source>
        <dbReference type="Pfam" id="PF16733"/>
    </source>
</evidence>
<keyword evidence="3 7" id="KW-0812">Transmembrane</keyword>
<proteinExistence type="inferred from homology"/>
<comment type="subcellular location">
    <subcellularLocation>
        <location evidence="1">Membrane</location>
        <topology evidence="1">Multi-pass membrane protein</topology>
    </subcellularLocation>
</comment>
<dbReference type="SUPFAM" id="SSF144091">
    <property type="entry name" value="Rhomboid-like"/>
    <property type="match status" value="1"/>
</dbReference>
<evidence type="ECO:0000256" key="3">
    <source>
        <dbReference type="ARBA" id="ARBA00022692"/>
    </source>
</evidence>
<evidence type="ECO:0000256" key="1">
    <source>
        <dbReference type="ARBA" id="ARBA00004141"/>
    </source>
</evidence>
<dbReference type="Gene3D" id="3.30.70.2080">
    <property type="match status" value="1"/>
</dbReference>
<dbReference type="Proteomes" id="UP000051934">
    <property type="component" value="Unassembled WGS sequence"/>
</dbReference>
<dbReference type="InterPro" id="IPR050925">
    <property type="entry name" value="Rhomboid_protease_S54"/>
</dbReference>
<feature type="transmembrane region" description="Helical" evidence="7">
    <location>
        <begin position="184"/>
        <end position="204"/>
    </location>
</feature>
<evidence type="ECO:0000256" key="2">
    <source>
        <dbReference type="ARBA" id="ARBA00009045"/>
    </source>
</evidence>
<dbReference type="Pfam" id="PF01694">
    <property type="entry name" value="Rhomboid"/>
    <property type="match status" value="1"/>
</dbReference>
<keyword evidence="5 7" id="KW-1133">Transmembrane helix</keyword>
<organism evidence="10 11">
    <name type="scientific">OM182 bacterium BACL3 MAG-120507-bin80</name>
    <dbReference type="NCBI Taxonomy" id="1655577"/>
    <lineage>
        <taxon>Bacteria</taxon>
        <taxon>Pseudomonadati</taxon>
        <taxon>Pseudomonadota</taxon>
        <taxon>Gammaproteobacteria</taxon>
        <taxon>OMG group</taxon>
        <taxon>OM182 clade</taxon>
    </lineage>
</organism>
<dbReference type="GO" id="GO:0004252">
    <property type="term" value="F:serine-type endopeptidase activity"/>
    <property type="evidence" value="ECO:0007669"/>
    <property type="project" value="InterPro"/>
</dbReference>
<evidence type="ECO:0000256" key="7">
    <source>
        <dbReference type="SAM" id="Phobius"/>
    </source>
</evidence>
<keyword evidence="4" id="KW-0378">Hydrolase</keyword>
<protein>
    <recommendedName>
        <fullName evidence="12">Peptidase S54 rhomboid domain-containing protein</fullName>
    </recommendedName>
</protein>
<feature type="transmembrane region" description="Helical" evidence="7">
    <location>
        <begin position="210"/>
        <end position="231"/>
    </location>
</feature>
<feature type="transmembrane region" description="Helical" evidence="7">
    <location>
        <begin position="154"/>
        <end position="172"/>
    </location>
</feature>
<dbReference type="InterPro" id="IPR038244">
    <property type="entry name" value="NRho_sf"/>
</dbReference>
<accession>A0A0R2S6E1</accession>
<evidence type="ECO:0000256" key="4">
    <source>
        <dbReference type="ARBA" id="ARBA00022801"/>
    </source>
</evidence>
<dbReference type="GO" id="GO:0016020">
    <property type="term" value="C:membrane"/>
    <property type="evidence" value="ECO:0007669"/>
    <property type="project" value="UniProtKB-SubCell"/>
</dbReference>
<feature type="transmembrane region" description="Helical" evidence="7">
    <location>
        <begin position="267"/>
        <end position="283"/>
    </location>
</feature>
<feature type="transmembrane region" description="Helical" evidence="7">
    <location>
        <begin position="243"/>
        <end position="261"/>
    </location>
</feature>
<reference evidence="10 11" key="1">
    <citation type="submission" date="2015-10" db="EMBL/GenBank/DDBJ databases">
        <title>Metagenome-Assembled Genomes uncover a global brackish microbiome.</title>
        <authorList>
            <person name="Hugerth L.W."/>
            <person name="Larsson J."/>
            <person name="Alneberg J."/>
            <person name="Lindh M.V."/>
            <person name="Legrand C."/>
            <person name="Pinhassi J."/>
            <person name="Andersson A.F."/>
        </authorList>
    </citation>
    <scope>NUCLEOTIDE SEQUENCE [LARGE SCALE GENOMIC DNA]</scope>
    <source>
        <strain evidence="10">BACL4 MAG-120507-bin80</strain>
    </source>
</reference>
<dbReference type="EMBL" id="LIBB01000337">
    <property type="protein sequence ID" value="KRO70425.1"/>
    <property type="molecule type" value="Genomic_DNA"/>
</dbReference>
<feature type="transmembrane region" description="Helical" evidence="7">
    <location>
        <begin position="90"/>
        <end position="111"/>
    </location>
</feature>
<dbReference type="InterPro" id="IPR035952">
    <property type="entry name" value="Rhomboid-like_sf"/>
</dbReference>
<evidence type="ECO:0008006" key="12">
    <source>
        <dbReference type="Google" id="ProtNLM"/>
    </source>
</evidence>
<dbReference type="InterPro" id="IPR022764">
    <property type="entry name" value="Peptidase_S54_rhomboid_dom"/>
</dbReference>
<feature type="domain" description="Peptidase S54 rhomboid" evidence="8">
    <location>
        <begin position="148"/>
        <end position="280"/>
    </location>
</feature>
<dbReference type="Pfam" id="PF16733">
    <property type="entry name" value="NRho"/>
    <property type="match status" value="1"/>
</dbReference>